<dbReference type="Proteomes" id="UP000185557">
    <property type="component" value="Unassembled WGS sequence"/>
</dbReference>
<keyword evidence="3" id="KW-1185">Reference proteome</keyword>
<feature type="domain" description="DUF4332" evidence="1">
    <location>
        <begin position="22"/>
        <end position="142"/>
    </location>
</feature>
<dbReference type="Pfam" id="PF14229">
    <property type="entry name" value="DUF4332"/>
    <property type="match status" value="1"/>
</dbReference>
<dbReference type="InterPro" id="IPR025567">
    <property type="entry name" value="DUF4332"/>
</dbReference>
<reference evidence="2 3" key="1">
    <citation type="submission" date="2016-11" db="EMBL/GenBank/DDBJ databases">
        <title>Draft Genome Sequences of Nine Cyanobacterial Strains from Diverse Habitats.</title>
        <authorList>
            <person name="Zhu T."/>
            <person name="Hou S."/>
            <person name="Lu X."/>
            <person name="Hess W.R."/>
        </authorList>
    </citation>
    <scope>NUCLEOTIDE SEQUENCE [LARGE SCALE GENOMIC DNA]</scope>
    <source>
        <strain evidence="2 3">NIES-30</strain>
    </source>
</reference>
<protein>
    <recommendedName>
        <fullName evidence="1">DUF4332 domain-containing protein</fullName>
    </recommendedName>
</protein>
<evidence type="ECO:0000259" key="1">
    <source>
        <dbReference type="Pfam" id="PF14229"/>
    </source>
</evidence>
<name>A0A1U7J930_9CYAN</name>
<dbReference type="EMBL" id="MRCG01000002">
    <property type="protein sequence ID" value="OKH49974.1"/>
    <property type="molecule type" value="Genomic_DNA"/>
</dbReference>
<organism evidence="2 3">
    <name type="scientific">Phormidium tenue NIES-30</name>
    <dbReference type="NCBI Taxonomy" id="549789"/>
    <lineage>
        <taxon>Bacteria</taxon>
        <taxon>Bacillati</taxon>
        <taxon>Cyanobacteriota</taxon>
        <taxon>Cyanophyceae</taxon>
        <taxon>Oscillatoriophycideae</taxon>
        <taxon>Oscillatoriales</taxon>
        <taxon>Oscillatoriaceae</taxon>
        <taxon>Phormidium</taxon>
    </lineage>
</organism>
<evidence type="ECO:0000313" key="2">
    <source>
        <dbReference type="EMBL" id="OKH49974.1"/>
    </source>
</evidence>
<gene>
    <name evidence="2" type="ORF">NIES30_04495</name>
</gene>
<accession>A0A1U7J930</accession>
<evidence type="ECO:0000313" key="3">
    <source>
        <dbReference type="Proteomes" id="UP000185557"/>
    </source>
</evidence>
<dbReference type="AlphaFoldDB" id="A0A1U7J930"/>
<comment type="caution">
    <text evidence="2">The sequence shown here is derived from an EMBL/GenBank/DDBJ whole genome shotgun (WGS) entry which is preliminary data.</text>
</comment>
<dbReference type="STRING" id="549789.NIES30_04495"/>
<proteinExistence type="predicted"/>
<sequence length="147" mass="16231">MNIPHQYRSPMASPAYPLEQLPGLSATHAQGMARLGLTSTDQLRRYGATIDHRQTLAKKIQVPLRYVTKWVILAELARVPAVGCEFNGLLLHAGIISVAQLADATAQGLYTRLRRLHVATLQRNDLCPTPDQVSLWIQQAKVLARSA</sequence>